<organism evidence="1 2">
    <name type="scientific">Aspergillus cristatus</name>
    <name type="common">Chinese Fuzhuan brick tea-fermentation fungus</name>
    <name type="synonym">Eurotium cristatum</name>
    <dbReference type="NCBI Taxonomy" id="573508"/>
    <lineage>
        <taxon>Eukaryota</taxon>
        <taxon>Fungi</taxon>
        <taxon>Dikarya</taxon>
        <taxon>Ascomycota</taxon>
        <taxon>Pezizomycotina</taxon>
        <taxon>Eurotiomycetes</taxon>
        <taxon>Eurotiomycetidae</taxon>
        <taxon>Eurotiales</taxon>
        <taxon>Aspergillaceae</taxon>
        <taxon>Aspergillus</taxon>
        <taxon>Aspergillus subgen. Aspergillus</taxon>
    </lineage>
</organism>
<evidence type="ECO:0000313" key="1">
    <source>
        <dbReference type="EMBL" id="ODM14945.1"/>
    </source>
</evidence>
<comment type="caution">
    <text evidence="1">The sequence shown here is derived from an EMBL/GenBank/DDBJ whole genome shotgun (WGS) entry which is preliminary data.</text>
</comment>
<gene>
    <name evidence="1" type="ORF">SI65_09697</name>
</gene>
<evidence type="ECO:0008006" key="3">
    <source>
        <dbReference type="Google" id="ProtNLM"/>
    </source>
</evidence>
<reference evidence="1 2" key="1">
    <citation type="journal article" date="2016" name="BMC Genomics">
        <title>Comparative genomic and transcriptomic analyses of the Fuzhuan brick tea-fermentation fungus Aspergillus cristatus.</title>
        <authorList>
            <person name="Ge Y."/>
            <person name="Wang Y."/>
            <person name="Liu Y."/>
            <person name="Tan Y."/>
            <person name="Ren X."/>
            <person name="Zhang X."/>
            <person name="Hyde K.D."/>
            <person name="Liu Y."/>
            <person name="Liu Z."/>
        </authorList>
    </citation>
    <scope>NUCLEOTIDE SEQUENCE [LARGE SCALE GENOMIC DNA]</scope>
    <source>
        <strain evidence="1 2">GZAAS20.1005</strain>
    </source>
</reference>
<dbReference type="Proteomes" id="UP000094569">
    <property type="component" value="Unassembled WGS sequence"/>
</dbReference>
<accession>A0A1E3B1Y8</accession>
<protein>
    <recommendedName>
        <fullName evidence="3">Kinetochore complex Sim4 subunit Fta1-domain-containing protein</fullName>
    </recommendedName>
</protein>
<dbReference type="InterPro" id="IPR025204">
    <property type="entry name" value="CENP-L"/>
</dbReference>
<proteinExistence type="predicted"/>
<keyword evidence="2" id="KW-1185">Reference proteome</keyword>
<sequence length="360" mass="38282">MSQTPHHLLNTSWTLHRLSPLHHDKEFQTLLDNPTALNTYAARLRDQLTGDVLSGLQTSLGASGVAEDDTLSKTGALRSCTWEGIPRFDDTFTSENEGQGQTGILIILSYENTTYKAALLASPDNQQNQTKTQNTRKGVTPLPLLLTRTPTPLRQTLLSFLSATFDTYPSPLRLPASFMCAGLDTYVNTFLSSGARDAAGILQDVMRDVQLTLAFSGAVAPSLRSLGVGVPKGSVGGFLRGNGAGGDDGGSFLGRLEGYLERHLAMKLDFGTGGGSGTRGDLAKQHVRVSKIACGGFVIGSEGRMKLSADLGRQGDDIGDGDDGQGSQVLSEKERLVLRASYALLLGVLRRAVAGEGQMK</sequence>
<dbReference type="EMBL" id="JXNT01000020">
    <property type="protein sequence ID" value="ODM14945.1"/>
    <property type="molecule type" value="Genomic_DNA"/>
</dbReference>
<evidence type="ECO:0000313" key="2">
    <source>
        <dbReference type="Proteomes" id="UP000094569"/>
    </source>
</evidence>
<dbReference type="AlphaFoldDB" id="A0A1E3B1Y8"/>
<dbReference type="Pfam" id="PF13092">
    <property type="entry name" value="CENP-L"/>
    <property type="match status" value="1"/>
</dbReference>
<dbReference type="OrthoDB" id="8864979at2759"/>
<dbReference type="VEuPathDB" id="FungiDB:SI65_09697"/>
<name>A0A1E3B1Y8_ASPCR</name>